<dbReference type="PROSITE" id="PS50968">
    <property type="entry name" value="BIOTINYL_LIPOYL"/>
    <property type="match status" value="1"/>
</dbReference>
<dbReference type="InterPro" id="IPR002930">
    <property type="entry name" value="GCV_H"/>
</dbReference>
<reference evidence="4" key="1">
    <citation type="submission" date="2018-05" db="EMBL/GenBank/DDBJ databases">
        <authorList>
            <person name="Lanie J.A."/>
            <person name="Ng W.-L."/>
            <person name="Kazmierczak K.M."/>
            <person name="Andrzejewski T.M."/>
            <person name="Davidsen T.M."/>
            <person name="Wayne K.J."/>
            <person name="Tettelin H."/>
            <person name="Glass J.I."/>
            <person name="Rusch D."/>
            <person name="Podicherti R."/>
            <person name="Tsui H.-C.T."/>
            <person name="Winkler M.E."/>
        </authorList>
    </citation>
    <scope>NUCLEOTIDE SEQUENCE</scope>
</reference>
<feature type="domain" description="Lipoyl-binding" evidence="3">
    <location>
        <begin position="1"/>
        <end position="82"/>
    </location>
</feature>
<dbReference type="InterPro" id="IPR017453">
    <property type="entry name" value="GCV_H_sub"/>
</dbReference>
<dbReference type="InterPro" id="IPR011053">
    <property type="entry name" value="Single_hybrid_motif"/>
</dbReference>
<evidence type="ECO:0000259" key="3">
    <source>
        <dbReference type="PROSITE" id="PS50968"/>
    </source>
</evidence>
<keyword evidence="2" id="KW-0450">Lipoyl</keyword>
<protein>
    <recommendedName>
        <fullName evidence="3">Lipoyl-binding domain-containing protein</fullName>
    </recommendedName>
</protein>
<dbReference type="AlphaFoldDB" id="A0A381RZI2"/>
<sequence length="108" mass="11463">VIIGITNFAQEQLGDIVYVDLPEVGSNLEQSSKLGEIESVKAVSDIFSPIGGAVIEVNQAVLDSPELVNQDPSGSGWLVKLAPSDASSDFSSLLTSDEYDELIENEAH</sequence>
<dbReference type="GO" id="GO:0009249">
    <property type="term" value="P:protein lipoylation"/>
    <property type="evidence" value="ECO:0007669"/>
    <property type="project" value="TreeGrafter"/>
</dbReference>
<accession>A0A381RZI2</accession>
<dbReference type="InterPro" id="IPR033753">
    <property type="entry name" value="GCV_H/Fam206"/>
</dbReference>
<dbReference type="PANTHER" id="PTHR11715">
    <property type="entry name" value="GLYCINE CLEAVAGE SYSTEM H PROTEIN"/>
    <property type="match status" value="1"/>
</dbReference>
<dbReference type="PROSITE" id="PS00189">
    <property type="entry name" value="LIPOYL"/>
    <property type="match status" value="1"/>
</dbReference>
<organism evidence="4">
    <name type="scientific">marine metagenome</name>
    <dbReference type="NCBI Taxonomy" id="408172"/>
    <lineage>
        <taxon>unclassified sequences</taxon>
        <taxon>metagenomes</taxon>
        <taxon>ecological metagenomes</taxon>
    </lineage>
</organism>
<dbReference type="InterPro" id="IPR003016">
    <property type="entry name" value="2-oxoA_DH_lipoyl-BS"/>
</dbReference>
<feature type="non-terminal residue" evidence="4">
    <location>
        <position position="1"/>
    </location>
</feature>
<dbReference type="CDD" id="cd06848">
    <property type="entry name" value="GCS_H"/>
    <property type="match status" value="1"/>
</dbReference>
<dbReference type="GO" id="GO:0005739">
    <property type="term" value="C:mitochondrion"/>
    <property type="evidence" value="ECO:0007669"/>
    <property type="project" value="TreeGrafter"/>
</dbReference>
<gene>
    <name evidence="4" type="ORF">METZ01_LOCUS50119</name>
</gene>
<comment type="similarity">
    <text evidence="1">Belongs to the GcvH family.</text>
</comment>
<name>A0A381RZI2_9ZZZZ</name>
<dbReference type="PANTHER" id="PTHR11715:SF3">
    <property type="entry name" value="GLYCINE CLEAVAGE SYSTEM H PROTEIN-RELATED"/>
    <property type="match status" value="1"/>
</dbReference>
<dbReference type="Pfam" id="PF01597">
    <property type="entry name" value="GCV_H"/>
    <property type="match status" value="1"/>
</dbReference>
<proteinExistence type="inferred from homology"/>
<dbReference type="InterPro" id="IPR000089">
    <property type="entry name" value="Biotin_lipoyl"/>
</dbReference>
<dbReference type="EMBL" id="UINC01002492">
    <property type="protein sequence ID" value="SUZ97265.1"/>
    <property type="molecule type" value="Genomic_DNA"/>
</dbReference>
<evidence type="ECO:0000313" key="4">
    <source>
        <dbReference type="EMBL" id="SUZ97265.1"/>
    </source>
</evidence>
<dbReference type="GO" id="GO:0019464">
    <property type="term" value="P:glycine decarboxylation via glycine cleavage system"/>
    <property type="evidence" value="ECO:0007669"/>
    <property type="project" value="InterPro"/>
</dbReference>
<dbReference type="NCBIfam" id="TIGR00527">
    <property type="entry name" value="gcvH"/>
    <property type="match status" value="1"/>
</dbReference>
<dbReference type="GO" id="GO:0005960">
    <property type="term" value="C:glycine cleavage complex"/>
    <property type="evidence" value="ECO:0007669"/>
    <property type="project" value="InterPro"/>
</dbReference>
<evidence type="ECO:0000256" key="1">
    <source>
        <dbReference type="ARBA" id="ARBA00009249"/>
    </source>
</evidence>
<evidence type="ECO:0000256" key="2">
    <source>
        <dbReference type="ARBA" id="ARBA00022823"/>
    </source>
</evidence>
<dbReference type="NCBIfam" id="NF002270">
    <property type="entry name" value="PRK01202.1"/>
    <property type="match status" value="1"/>
</dbReference>
<dbReference type="SUPFAM" id="SSF51230">
    <property type="entry name" value="Single hybrid motif"/>
    <property type="match status" value="1"/>
</dbReference>
<dbReference type="HAMAP" id="MF_00272">
    <property type="entry name" value="GcvH"/>
    <property type="match status" value="1"/>
</dbReference>
<dbReference type="Gene3D" id="2.40.50.100">
    <property type="match status" value="1"/>
</dbReference>